<keyword evidence="7" id="KW-1185">Reference proteome</keyword>
<dbReference type="SUPFAM" id="SSF48498">
    <property type="entry name" value="Tetracyclin repressor-like, C-terminal domain"/>
    <property type="match status" value="1"/>
</dbReference>
<evidence type="ECO:0000256" key="3">
    <source>
        <dbReference type="ARBA" id="ARBA00023163"/>
    </source>
</evidence>
<evidence type="ECO:0000313" key="7">
    <source>
        <dbReference type="Proteomes" id="UP001501414"/>
    </source>
</evidence>
<dbReference type="RefSeq" id="WP_344021014.1">
    <property type="nucleotide sequence ID" value="NZ_BAAAJK010000007.1"/>
</dbReference>
<reference evidence="6 7" key="1">
    <citation type="journal article" date="2019" name="Int. J. Syst. Evol. Microbiol.">
        <title>The Global Catalogue of Microorganisms (GCM) 10K type strain sequencing project: providing services to taxonomists for standard genome sequencing and annotation.</title>
        <authorList>
            <consortium name="The Broad Institute Genomics Platform"/>
            <consortium name="The Broad Institute Genome Sequencing Center for Infectious Disease"/>
            <person name="Wu L."/>
            <person name="Ma J."/>
        </authorList>
    </citation>
    <scope>NUCLEOTIDE SEQUENCE [LARGE SCALE GENOMIC DNA]</scope>
    <source>
        <strain evidence="6 7">JCM 11896</strain>
    </source>
</reference>
<dbReference type="InterPro" id="IPR001647">
    <property type="entry name" value="HTH_TetR"/>
</dbReference>
<dbReference type="Pfam" id="PF00440">
    <property type="entry name" value="TetR_N"/>
    <property type="match status" value="1"/>
</dbReference>
<comment type="caution">
    <text evidence="6">The sequence shown here is derived from an EMBL/GenBank/DDBJ whole genome shotgun (WGS) entry which is preliminary data.</text>
</comment>
<dbReference type="InterPro" id="IPR050109">
    <property type="entry name" value="HTH-type_TetR-like_transc_reg"/>
</dbReference>
<evidence type="ECO:0000256" key="4">
    <source>
        <dbReference type="PROSITE-ProRule" id="PRU00335"/>
    </source>
</evidence>
<organism evidence="6 7">
    <name type="scientific">Pseudonocardia kongjuensis</name>
    <dbReference type="NCBI Taxonomy" id="102227"/>
    <lineage>
        <taxon>Bacteria</taxon>
        <taxon>Bacillati</taxon>
        <taxon>Actinomycetota</taxon>
        <taxon>Actinomycetes</taxon>
        <taxon>Pseudonocardiales</taxon>
        <taxon>Pseudonocardiaceae</taxon>
        <taxon>Pseudonocardia</taxon>
    </lineage>
</organism>
<gene>
    <name evidence="6" type="ORF">GCM10009613_21370</name>
</gene>
<name>A0ABN1XPR6_9PSEU</name>
<dbReference type="InterPro" id="IPR036271">
    <property type="entry name" value="Tet_transcr_reg_TetR-rel_C_sf"/>
</dbReference>
<evidence type="ECO:0000256" key="1">
    <source>
        <dbReference type="ARBA" id="ARBA00023015"/>
    </source>
</evidence>
<evidence type="ECO:0000256" key="2">
    <source>
        <dbReference type="ARBA" id="ARBA00023125"/>
    </source>
</evidence>
<dbReference type="SUPFAM" id="SSF46689">
    <property type="entry name" value="Homeodomain-like"/>
    <property type="match status" value="1"/>
</dbReference>
<proteinExistence type="predicted"/>
<feature type="DNA-binding region" description="H-T-H motif" evidence="4">
    <location>
        <begin position="37"/>
        <end position="56"/>
    </location>
</feature>
<keyword evidence="3" id="KW-0804">Transcription</keyword>
<keyword evidence="2 4" id="KW-0238">DNA-binding</keyword>
<protein>
    <recommendedName>
        <fullName evidence="5">HTH tetR-type domain-containing protein</fullName>
    </recommendedName>
</protein>
<dbReference type="PANTHER" id="PTHR30055:SF151">
    <property type="entry name" value="TRANSCRIPTIONAL REGULATORY PROTEIN"/>
    <property type="match status" value="1"/>
</dbReference>
<evidence type="ECO:0000313" key="6">
    <source>
        <dbReference type="EMBL" id="GAA1386803.1"/>
    </source>
</evidence>
<accession>A0ABN1XPR6</accession>
<keyword evidence="1" id="KW-0805">Transcription regulation</keyword>
<dbReference type="PANTHER" id="PTHR30055">
    <property type="entry name" value="HTH-TYPE TRANSCRIPTIONAL REGULATOR RUTR"/>
    <property type="match status" value="1"/>
</dbReference>
<dbReference type="EMBL" id="BAAAJK010000007">
    <property type="protein sequence ID" value="GAA1386803.1"/>
    <property type="molecule type" value="Genomic_DNA"/>
</dbReference>
<dbReference type="PROSITE" id="PS50977">
    <property type="entry name" value="HTH_TETR_2"/>
    <property type="match status" value="1"/>
</dbReference>
<feature type="domain" description="HTH tetR-type" evidence="5">
    <location>
        <begin position="14"/>
        <end position="74"/>
    </location>
</feature>
<dbReference type="InterPro" id="IPR009057">
    <property type="entry name" value="Homeodomain-like_sf"/>
</dbReference>
<dbReference type="Gene3D" id="1.10.357.10">
    <property type="entry name" value="Tetracycline Repressor, domain 2"/>
    <property type="match status" value="1"/>
</dbReference>
<sequence>MSIRPGPRAGNRPGPKPRLTREEIVEAAVEVGVDRLSVVAVAERLGVAPGTLYRYVDGLEEIAAAAVELVFARTPLPPSDRGWRAFLEDEAALAFDLLMRYSGLIRDFDADLGTVSGRRMRQIVAVLREAGFDPGAAVRVADAALDIVADGTVQARFVRGPQGGPGDISEPAAAYLDSLDEPVRSEVLAIMLDPRAHVLDKVALVLDGVEHRRAGGRDGYRGIR</sequence>
<evidence type="ECO:0000259" key="5">
    <source>
        <dbReference type="PROSITE" id="PS50977"/>
    </source>
</evidence>
<dbReference type="Proteomes" id="UP001501414">
    <property type="component" value="Unassembled WGS sequence"/>
</dbReference>